<reference evidence="5 6" key="1">
    <citation type="journal article" date="2018" name="BMC Genomics">
        <title>Genomic comparison of Trypanosoma conorhini and Trypanosoma rangeli to Trypanosoma cruzi strains of high and low virulence.</title>
        <authorList>
            <person name="Bradwell K.R."/>
            <person name="Koparde V.N."/>
            <person name="Matveyev A.V."/>
            <person name="Serrano M.G."/>
            <person name="Alves J.M."/>
            <person name="Parikh H."/>
            <person name="Huang B."/>
            <person name="Lee V."/>
            <person name="Espinosa-Alvarez O."/>
            <person name="Ortiz P.A."/>
            <person name="Costa-Martins A.G."/>
            <person name="Teixeira M.M."/>
            <person name="Buck G.A."/>
        </authorList>
    </citation>
    <scope>NUCLEOTIDE SEQUENCE [LARGE SCALE GENOMIC DNA]</scope>
    <source>
        <strain evidence="5 6">025E</strain>
    </source>
</reference>
<dbReference type="PROSITE" id="PS51228">
    <property type="entry name" value="ACB_2"/>
    <property type="match status" value="1"/>
</dbReference>
<evidence type="ECO:0000256" key="1">
    <source>
        <dbReference type="ARBA" id="ARBA00005567"/>
    </source>
</evidence>
<dbReference type="PANTHER" id="PTHR23310:SF62">
    <property type="entry name" value="ACYL-COA BINDING PROTEIN 1, ISOFORM A"/>
    <property type="match status" value="1"/>
</dbReference>
<feature type="domain" description="ACB" evidence="4">
    <location>
        <begin position="342"/>
        <end position="427"/>
    </location>
</feature>
<dbReference type="AlphaFoldDB" id="A0A3R7LJ15"/>
<keyword evidence="3" id="KW-0812">Transmembrane</keyword>
<dbReference type="RefSeq" id="XP_029223792.1">
    <property type="nucleotide sequence ID" value="XM_029376093.1"/>
</dbReference>
<keyword evidence="3" id="KW-0472">Membrane</keyword>
<dbReference type="OrthoDB" id="346910at2759"/>
<evidence type="ECO:0000256" key="2">
    <source>
        <dbReference type="ARBA" id="ARBA00023121"/>
    </source>
</evidence>
<dbReference type="GO" id="GO:0006631">
    <property type="term" value="P:fatty acid metabolic process"/>
    <property type="evidence" value="ECO:0007669"/>
    <property type="project" value="TreeGrafter"/>
</dbReference>
<dbReference type="Proteomes" id="UP000284403">
    <property type="component" value="Unassembled WGS sequence"/>
</dbReference>
<keyword evidence="2" id="KW-0446">Lipid-binding</keyword>
<dbReference type="Pfam" id="PF00887">
    <property type="entry name" value="ACBP"/>
    <property type="match status" value="1"/>
</dbReference>
<dbReference type="InterPro" id="IPR000582">
    <property type="entry name" value="Acyl-CoA-binding_protein"/>
</dbReference>
<keyword evidence="6" id="KW-1185">Reference proteome</keyword>
<dbReference type="InterPro" id="IPR014352">
    <property type="entry name" value="FERM/acyl-CoA-bd_prot_sf"/>
</dbReference>
<accession>A0A3R7LJ15</accession>
<dbReference type="PANTHER" id="PTHR23310">
    <property type="entry name" value="ACYL-COA-BINDING PROTEIN, ACBP"/>
    <property type="match status" value="1"/>
</dbReference>
<proteinExistence type="inferred from homology"/>
<sequence length="430" mass="47389">GCCPQTAAPPPFLLPFKPQEHQRLAFLVTWANYRDGAVVERKPPGSARKSQEASVLSNFRVTLLNLKRSGCVVPANSVWSGLIFVLSRLISRDCYLERFLDIIEEENFVSCSCGMPVAFIAALMAGAVVAAFFDKEKYMRLLCQKVEVLLVDVPGGASPLRPYIYSQPANHMERFEGLWLGETPFSPARKFESRVEMLYAALVETVLRSAETMWGTEGAFANACESAKAQRSLQDWLSMCRNFFQDLRDRAVAERRQSTLSRASAEAEAEAPTGADTACAEEITEEDESPVLQRVCEHMSLQLQQGAAPLPAIYAALYPAAAAEEAKTAAAEEGKTVAQRGVRDDFESAQVLFAVMAKQVCDGTKLTFYGLYKQATIGDVNVSKPWMMDPVGRAKWDAWSRLRGMSPEEAMRRYVAEFRTLQASGTGGSA</sequence>
<gene>
    <name evidence="5" type="ORF">Tco025E_09272</name>
</gene>
<dbReference type="InterPro" id="IPR035984">
    <property type="entry name" value="Acyl-CoA-binding_sf"/>
</dbReference>
<dbReference type="EMBL" id="MKKU01001055">
    <property type="protein sequence ID" value="RNE98207.1"/>
    <property type="molecule type" value="Genomic_DNA"/>
</dbReference>
<dbReference type="GO" id="GO:0000062">
    <property type="term" value="F:fatty-acyl-CoA binding"/>
    <property type="evidence" value="ECO:0007669"/>
    <property type="project" value="InterPro"/>
</dbReference>
<organism evidence="5 6">
    <name type="scientific">Trypanosoma conorhini</name>
    <dbReference type="NCBI Taxonomy" id="83891"/>
    <lineage>
        <taxon>Eukaryota</taxon>
        <taxon>Discoba</taxon>
        <taxon>Euglenozoa</taxon>
        <taxon>Kinetoplastea</taxon>
        <taxon>Metakinetoplastina</taxon>
        <taxon>Trypanosomatida</taxon>
        <taxon>Trypanosomatidae</taxon>
        <taxon>Trypanosoma</taxon>
    </lineage>
</organism>
<dbReference type="Gene3D" id="1.20.80.10">
    <property type="match status" value="1"/>
</dbReference>
<dbReference type="SUPFAM" id="SSF47027">
    <property type="entry name" value="Acyl-CoA binding protein"/>
    <property type="match status" value="1"/>
</dbReference>
<feature type="transmembrane region" description="Helical" evidence="3">
    <location>
        <begin position="114"/>
        <end position="133"/>
    </location>
</feature>
<dbReference type="PRINTS" id="PR00689">
    <property type="entry name" value="ACOABINDINGP"/>
</dbReference>
<evidence type="ECO:0000259" key="4">
    <source>
        <dbReference type="PROSITE" id="PS51228"/>
    </source>
</evidence>
<feature type="non-terminal residue" evidence="5">
    <location>
        <position position="1"/>
    </location>
</feature>
<comment type="similarity">
    <text evidence="1">Belongs to the ACBP family.</text>
</comment>
<name>A0A3R7LJ15_9TRYP</name>
<keyword evidence="3" id="KW-1133">Transmembrane helix</keyword>
<evidence type="ECO:0000313" key="5">
    <source>
        <dbReference type="EMBL" id="RNE98207.1"/>
    </source>
</evidence>
<evidence type="ECO:0000313" key="6">
    <source>
        <dbReference type="Proteomes" id="UP000284403"/>
    </source>
</evidence>
<comment type="caution">
    <text evidence="5">The sequence shown here is derived from an EMBL/GenBank/DDBJ whole genome shotgun (WGS) entry which is preliminary data.</text>
</comment>
<dbReference type="GeneID" id="40322883"/>
<evidence type="ECO:0000256" key="3">
    <source>
        <dbReference type="SAM" id="Phobius"/>
    </source>
</evidence>
<protein>
    <submittedName>
        <fullName evidence="5">Acyl-CoA binding protein</fullName>
    </submittedName>
</protein>